<protein>
    <submittedName>
        <fullName evidence="1">Uncharacterized protein</fullName>
    </submittedName>
</protein>
<organism evidence="1 2">
    <name type="scientific">Fusarium venenatum</name>
    <dbReference type="NCBI Taxonomy" id="56646"/>
    <lineage>
        <taxon>Eukaryota</taxon>
        <taxon>Fungi</taxon>
        <taxon>Dikarya</taxon>
        <taxon>Ascomycota</taxon>
        <taxon>Pezizomycotina</taxon>
        <taxon>Sordariomycetes</taxon>
        <taxon>Hypocreomycetidae</taxon>
        <taxon>Hypocreales</taxon>
        <taxon>Nectriaceae</taxon>
        <taxon>Fusarium</taxon>
    </lineage>
</organism>
<evidence type="ECO:0000313" key="1">
    <source>
        <dbReference type="EMBL" id="CEI66144.1"/>
    </source>
</evidence>
<name>A0A2L2T5R5_9HYPO</name>
<dbReference type="OrthoDB" id="3182339at2759"/>
<dbReference type="EMBL" id="LN649229">
    <property type="protein sequence ID" value="CEI66144.1"/>
    <property type="molecule type" value="Genomic_DNA"/>
</dbReference>
<sequence length="443" mass="49682">MANEPRVEWFLSKANLNPPLRLSHLTIPADQDFLHSDLPNRDKAHSLLVQTRKCSPNYKPPESQVWHHFRTRSQKAAVCNTLNWTFAKHELARAFDALLSQPMLPPTGVAQALLMQARLSSMDELWGHLHDQSLERKFRSKRLSSDIVQFETTMVGMTWLDRVVSLDNINYIHLICQLKVSQAVLDRALGIALSKSSLRAMKLLLSFGAVVLSDEETIDQHIRAGNLELIELLLSAPDSMGTGAWKECLHREILRATSGGTLSVSFLLLLLANRPELVSASLLLSTLRLENFQATAIVMAYSGSSQIFFNIRHQAFELISRYPSNTRLAFFTLLSNCELIEDSLLARKEVLEGVKARDTSLVKLLVGDGVTVDEPSQNALKWAVSQLDFEMIEILTRGSITSSPTLWSAHIPEIATEQDMSHIWAILRSVDPRRQSLAEVGMD</sequence>
<dbReference type="Proteomes" id="UP000245910">
    <property type="component" value="Chromosome I"/>
</dbReference>
<evidence type="ECO:0000313" key="2">
    <source>
        <dbReference type="Proteomes" id="UP000245910"/>
    </source>
</evidence>
<dbReference type="AlphaFoldDB" id="A0A2L2T5R5"/>
<dbReference type="KEGG" id="fvn:FVRRES_02656"/>
<accession>A0A2L2T5R5</accession>
<dbReference type="GeneID" id="37254297"/>
<reference evidence="2" key="1">
    <citation type="submission" date="2014-10" db="EMBL/GenBank/DDBJ databases">
        <authorList>
            <person name="King R."/>
        </authorList>
    </citation>
    <scope>NUCLEOTIDE SEQUENCE [LARGE SCALE GENOMIC DNA]</scope>
    <source>
        <strain evidence="2">A3/5</strain>
    </source>
</reference>
<proteinExistence type="predicted"/>
<keyword evidence="2" id="KW-1185">Reference proteome</keyword>
<dbReference type="RefSeq" id="XP_025589861.1">
    <property type="nucleotide sequence ID" value="XM_025730769.2"/>
</dbReference>